<dbReference type="CDD" id="cd07341">
    <property type="entry name" value="M56_BlaR1_MecR1_like"/>
    <property type="match status" value="1"/>
</dbReference>
<dbReference type="InterPro" id="IPR008756">
    <property type="entry name" value="Peptidase_M56"/>
</dbReference>
<dbReference type="Proteomes" id="UP000238442">
    <property type="component" value="Chromosome"/>
</dbReference>
<name>A0A2S0HW96_9FLAO</name>
<dbReference type="InterPro" id="IPR052173">
    <property type="entry name" value="Beta-lactam_resp_regulator"/>
</dbReference>
<feature type="domain" description="TonB C-terminal" evidence="2">
    <location>
        <begin position="411"/>
        <end position="470"/>
    </location>
</feature>
<evidence type="ECO:0000259" key="2">
    <source>
        <dbReference type="Pfam" id="PF03544"/>
    </source>
</evidence>
<organism evidence="4 5">
    <name type="scientific">Pukyongia salina</name>
    <dbReference type="NCBI Taxonomy" id="2094025"/>
    <lineage>
        <taxon>Bacteria</taxon>
        <taxon>Pseudomonadati</taxon>
        <taxon>Bacteroidota</taxon>
        <taxon>Flavobacteriia</taxon>
        <taxon>Flavobacteriales</taxon>
        <taxon>Flavobacteriaceae</taxon>
        <taxon>Pukyongia</taxon>
    </lineage>
</organism>
<keyword evidence="1" id="KW-1133">Transmembrane helix</keyword>
<keyword evidence="1" id="KW-0472">Membrane</keyword>
<evidence type="ECO:0000313" key="4">
    <source>
        <dbReference type="EMBL" id="AVI50961.1"/>
    </source>
</evidence>
<evidence type="ECO:0000259" key="3">
    <source>
        <dbReference type="Pfam" id="PF05569"/>
    </source>
</evidence>
<protein>
    <submittedName>
        <fullName evidence="4">BlaR1 peptidase M56 family protein</fullName>
    </submittedName>
</protein>
<feature type="domain" description="Peptidase M56" evidence="3">
    <location>
        <begin position="149"/>
        <end position="251"/>
    </location>
</feature>
<dbReference type="RefSeq" id="WP_105216185.1">
    <property type="nucleotide sequence ID" value="NZ_CP027062.1"/>
</dbReference>
<feature type="transmembrane region" description="Helical" evidence="1">
    <location>
        <begin position="259"/>
        <end position="277"/>
    </location>
</feature>
<gene>
    <name evidence="4" type="ORF">C5O00_07135</name>
</gene>
<dbReference type="Pfam" id="PF05569">
    <property type="entry name" value="Peptidase_M56"/>
    <property type="match status" value="1"/>
</dbReference>
<dbReference type="Pfam" id="PF03544">
    <property type="entry name" value="TonB_C"/>
    <property type="match status" value="1"/>
</dbReference>
<dbReference type="SUPFAM" id="SSF74653">
    <property type="entry name" value="TolA/TonB C-terminal domain"/>
    <property type="match status" value="1"/>
</dbReference>
<dbReference type="KEGG" id="aue:C5O00_07135"/>
<keyword evidence="5" id="KW-1185">Reference proteome</keyword>
<reference evidence="4 5" key="1">
    <citation type="submission" date="2018-02" db="EMBL/GenBank/DDBJ databases">
        <title>Genomic analysis of the strain RR4-38 isolated from a seawater recirculating aquaculture system.</title>
        <authorList>
            <person name="Kim Y.-S."/>
            <person name="Jang Y.H."/>
            <person name="Kim K.-H."/>
        </authorList>
    </citation>
    <scope>NUCLEOTIDE SEQUENCE [LARGE SCALE GENOMIC DNA]</scope>
    <source>
        <strain evidence="4 5">RR4-38</strain>
    </source>
</reference>
<feature type="transmembrane region" description="Helical" evidence="1">
    <location>
        <begin position="6"/>
        <end position="22"/>
    </location>
</feature>
<dbReference type="GO" id="GO:0055085">
    <property type="term" value="P:transmembrane transport"/>
    <property type="evidence" value="ECO:0007669"/>
    <property type="project" value="InterPro"/>
</dbReference>
<dbReference type="PANTHER" id="PTHR34978">
    <property type="entry name" value="POSSIBLE SENSOR-TRANSDUCER PROTEIN BLAR"/>
    <property type="match status" value="1"/>
</dbReference>
<dbReference type="OrthoDB" id="1522859at2"/>
<feature type="transmembrane region" description="Helical" evidence="1">
    <location>
        <begin position="34"/>
        <end position="54"/>
    </location>
</feature>
<dbReference type="EMBL" id="CP027062">
    <property type="protein sequence ID" value="AVI50961.1"/>
    <property type="molecule type" value="Genomic_DNA"/>
</dbReference>
<proteinExistence type="predicted"/>
<evidence type="ECO:0000256" key="1">
    <source>
        <dbReference type="SAM" id="Phobius"/>
    </source>
</evidence>
<feature type="transmembrane region" description="Helical" evidence="1">
    <location>
        <begin position="90"/>
        <end position="109"/>
    </location>
</feature>
<dbReference type="AlphaFoldDB" id="A0A2S0HW96"/>
<evidence type="ECO:0000313" key="5">
    <source>
        <dbReference type="Proteomes" id="UP000238442"/>
    </source>
</evidence>
<dbReference type="InterPro" id="IPR037682">
    <property type="entry name" value="TonB_C"/>
</dbReference>
<dbReference type="PANTHER" id="PTHR34978:SF3">
    <property type="entry name" value="SLR0241 PROTEIN"/>
    <property type="match status" value="1"/>
</dbReference>
<keyword evidence="1" id="KW-0812">Transmembrane</keyword>
<dbReference type="Gene3D" id="3.30.1150.10">
    <property type="match status" value="1"/>
</dbReference>
<sequence length="472" mass="53827">MIHYILQTIAFQLLFLLVYDLFLKRETFFNWNRLYLLFTPLLSLLLPFVQIGGIREAIPPSYTVQLPAVLVGGTQTSNAAATGGFEFPWMALWLTGLLVSIGWFIFKYFRIRKIRVQSSDWQHPKMRVKLIPGSNSAFTFFSTVYLGAELSEKQREHILLHEQIHVEEHHTWDLILFEVLRIVFWFNPLVYVFQKRIAALHEFTADRKVAMAKERNAYYQQMLSQVFQTDHISFINTFFNHSLIKKRIIMLQKSRSKRIFQLKYLLILPVICGMLVYTSCAQESDIATNETDNANNFVNGTNSEILDNIASLQEAIASQGELTAEEKKALKLLYVNAGSKGADNLHFDSKGGDQDKLAFAAIDKVPTYPGCEGQTNEAAKKCFTEKVAGFVVQNFNTKVPKDSPITGKQRIAVHFTITNTGNIENVRAKAEYPQLIDEAVRVVKMLPKMVPGEHKGKKVNVEFALPIVFEMD</sequence>
<accession>A0A2S0HW96</accession>